<proteinExistence type="predicted"/>
<organism evidence="2 3">
    <name type="scientific">Setaria viridis</name>
    <name type="common">Green bristlegrass</name>
    <name type="synonym">Setaria italica subsp. viridis</name>
    <dbReference type="NCBI Taxonomy" id="4556"/>
    <lineage>
        <taxon>Eukaryota</taxon>
        <taxon>Viridiplantae</taxon>
        <taxon>Streptophyta</taxon>
        <taxon>Embryophyta</taxon>
        <taxon>Tracheophyta</taxon>
        <taxon>Spermatophyta</taxon>
        <taxon>Magnoliopsida</taxon>
        <taxon>Liliopsida</taxon>
        <taxon>Poales</taxon>
        <taxon>Poaceae</taxon>
        <taxon>PACMAD clade</taxon>
        <taxon>Panicoideae</taxon>
        <taxon>Panicodae</taxon>
        <taxon>Paniceae</taxon>
        <taxon>Cenchrinae</taxon>
        <taxon>Setaria</taxon>
    </lineage>
</organism>
<dbReference type="EMBL" id="CM016554">
    <property type="protein sequence ID" value="TKW29260.1"/>
    <property type="molecule type" value="Genomic_DNA"/>
</dbReference>
<evidence type="ECO:0000313" key="3">
    <source>
        <dbReference type="Proteomes" id="UP000298652"/>
    </source>
</evidence>
<feature type="region of interest" description="Disordered" evidence="1">
    <location>
        <begin position="55"/>
        <end position="78"/>
    </location>
</feature>
<accession>A0A4U6VI09</accession>
<feature type="compositionally biased region" description="Basic residues" evidence="1">
    <location>
        <begin position="255"/>
        <end position="276"/>
    </location>
</feature>
<gene>
    <name evidence="2" type="ORF">SEVIR_3G384501v2</name>
</gene>
<evidence type="ECO:0000256" key="1">
    <source>
        <dbReference type="SAM" id="MobiDB-lite"/>
    </source>
</evidence>
<evidence type="ECO:0000313" key="2">
    <source>
        <dbReference type="EMBL" id="TKW29260.1"/>
    </source>
</evidence>
<dbReference type="Gramene" id="TKW29260">
    <property type="protein sequence ID" value="TKW29260"/>
    <property type="gene ID" value="SEVIR_3G384501v2"/>
</dbReference>
<sequence>MPTHRVTQARPRRTALTLLLCSSVHHSLSLTLTVSLAALPRLLVNQLSLQRGHSPQDFSLTQSHCRHGSSPPPAVPPRRHRLVAVAGRRAIHLRHRRSVSHILFLLLYRRRTRPLLILLVLSPHVQQHPHLHLPRRVPLPRRHQAHLPPYHLPAPAHPRPHHLLPAAGIAPLSPVHRAGACDRRPRRHPSRRVLPAGARADDAPSSPGARTRAVDLVPSRPRTRRPPRPGAQQEAGAADEEEARGARVAPARLRVPVHRRRRRPRPGTRPLHRRHDERRGGGRCGGIRRGGGAGAALAGGGPVPGVRSGGAHLSVVHCRCYYVTAVTVAAVERVKERWIRVWCRRAVLRLGAAATYAFAWSRAGDKRNFHTAVFWCCLEHIVLVVPMITIATAAESFSYSQWLHQFCFYFFIATYAKHNYRTQEADWQIANAESLW</sequence>
<feature type="region of interest" description="Disordered" evidence="1">
    <location>
        <begin position="178"/>
        <end position="289"/>
    </location>
</feature>
<name>A0A4U6VI09_SETVI</name>
<dbReference type="Proteomes" id="UP000298652">
    <property type="component" value="Chromosome 3"/>
</dbReference>
<keyword evidence="3" id="KW-1185">Reference proteome</keyword>
<protein>
    <submittedName>
        <fullName evidence="2">Uncharacterized protein</fullName>
    </submittedName>
</protein>
<dbReference type="AlphaFoldDB" id="A0A4U6VI09"/>
<reference evidence="2" key="1">
    <citation type="submission" date="2019-03" db="EMBL/GenBank/DDBJ databases">
        <title>WGS assembly of Setaria viridis.</title>
        <authorList>
            <person name="Huang P."/>
            <person name="Jenkins J."/>
            <person name="Grimwood J."/>
            <person name="Barry K."/>
            <person name="Healey A."/>
            <person name="Mamidi S."/>
            <person name="Sreedasyam A."/>
            <person name="Shu S."/>
            <person name="Feldman M."/>
            <person name="Wu J."/>
            <person name="Yu Y."/>
            <person name="Chen C."/>
            <person name="Johnson J."/>
            <person name="Rokhsar D."/>
            <person name="Baxter I."/>
            <person name="Schmutz J."/>
            <person name="Brutnell T."/>
            <person name="Kellogg E."/>
        </authorList>
    </citation>
    <scope>NUCLEOTIDE SEQUENCE [LARGE SCALE GENOMIC DNA]</scope>
</reference>